<accession>A0A835P0W8</accession>
<dbReference type="GO" id="GO:0016805">
    <property type="term" value="F:dipeptidase activity"/>
    <property type="evidence" value="ECO:0007669"/>
    <property type="project" value="UniProtKB-KW"/>
</dbReference>
<evidence type="ECO:0000313" key="13">
    <source>
        <dbReference type="EMBL" id="KAI1237110.1"/>
    </source>
</evidence>
<evidence type="ECO:0000256" key="11">
    <source>
        <dbReference type="ARBA" id="ARBA00075877"/>
    </source>
</evidence>
<dbReference type="SUPFAM" id="SSF52317">
    <property type="entry name" value="Class I glutamine amidotransferase-like"/>
    <property type="match status" value="1"/>
</dbReference>
<comment type="similarity">
    <text evidence="2">Belongs to the peptidase S51 family.</text>
</comment>
<dbReference type="OrthoDB" id="10052168at2759"/>
<evidence type="ECO:0000256" key="4">
    <source>
        <dbReference type="ARBA" id="ARBA00022670"/>
    </source>
</evidence>
<keyword evidence="14" id="KW-1185">Reference proteome</keyword>
<reference evidence="12" key="1">
    <citation type="submission" date="2020-10" db="EMBL/GenBank/DDBJ databases">
        <title>Feather gene expression reveals the developmental basis of iridescence in African starlings.</title>
        <authorList>
            <person name="Rubenstein D.R."/>
        </authorList>
    </citation>
    <scope>NUCLEOTIDE SEQUENCE</scope>
    <source>
        <strain evidence="12">SS15</strain>
        <tissue evidence="12">Liver</tissue>
    </source>
</reference>
<dbReference type="Pfam" id="PF03575">
    <property type="entry name" value="Peptidase_S51"/>
    <property type="match status" value="1"/>
</dbReference>
<evidence type="ECO:0000313" key="12">
    <source>
        <dbReference type="EMBL" id="KAG0128790.1"/>
    </source>
</evidence>
<keyword evidence="3" id="KW-0963">Cytoplasm</keyword>
<comment type="caution">
    <text evidence="12">The sequence shown here is derived from an EMBL/GenBank/DDBJ whole genome shotgun (WGS) entry which is preliminary data.</text>
</comment>
<dbReference type="NCBIfam" id="NF003642">
    <property type="entry name" value="PRK05282.1"/>
    <property type="match status" value="1"/>
</dbReference>
<dbReference type="EMBL" id="JADDUC020000008">
    <property type="protein sequence ID" value="KAI1237110.1"/>
    <property type="molecule type" value="Genomic_DNA"/>
</dbReference>
<sequence>MGGPRRLLLISNSTLHGGGYLGHCQQHIQSFLGQKVKRVLFIPYALHDRDAYARTAREKFESLGYGLDSIHESCDPVEAVRKSEAIFIGGGNTFRLLKALYDNSLIHEIRKRVLEDGIPYMGSSAGTNVATISINTTNDMPIVYPPSLKALELVPFNINPHYLDPDVKRTHMGETREERIRQYHEEPNTPPVLGLREGTMLLVEGDKATLQGVTGARLFLRTPYQIKQRHKASSNAADATKQKLIITTPAAQGQELTDSEGKVTTVPDAEVKNNEPYHNLELWMLKL</sequence>
<keyword evidence="5" id="KW-0378">Hydrolase</keyword>
<dbReference type="PANTHER" id="PTHR20842:SF0">
    <property type="entry name" value="ALPHA-ASPARTYL DIPEPTIDASE"/>
    <property type="match status" value="1"/>
</dbReference>
<protein>
    <recommendedName>
        <fullName evidence="10">dipeptidase E</fullName>
        <ecNumber evidence="10">3.4.13.21</ecNumber>
    </recommendedName>
    <alternativeName>
        <fullName evidence="11">Asp-specific dipeptidase</fullName>
    </alternativeName>
</protein>
<evidence type="ECO:0000256" key="1">
    <source>
        <dbReference type="ARBA" id="ARBA00004496"/>
    </source>
</evidence>
<dbReference type="GO" id="GO:0005737">
    <property type="term" value="C:cytoplasm"/>
    <property type="evidence" value="ECO:0007669"/>
    <property type="project" value="UniProtKB-SubCell"/>
</dbReference>
<dbReference type="InterPro" id="IPR005320">
    <property type="entry name" value="Peptidase_S51"/>
</dbReference>
<evidence type="ECO:0000256" key="2">
    <source>
        <dbReference type="ARBA" id="ARBA00006534"/>
    </source>
</evidence>
<keyword evidence="4" id="KW-0645">Protease</keyword>
<dbReference type="Proteomes" id="UP000618051">
    <property type="component" value="Unassembled WGS sequence"/>
</dbReference>
<dbReference type="EC" id="3.4.13.21" evidence="10"/>
<evidence type="ECO:0000313" key="14">
    <source>
        <dbReference type="Proteomes" id="UP000618051"/>
    </source>
</evidence>
<dbReference type="GO" id="GO:0008236">
    <property type="term" value="F:serine-type peptidase activity"/>
    <property type="evidence" value="ECO:0007669"/>
    <property type="project" value="UniProtKB-KW"/>
</dbReference>
<name>A0A835P0W8_9PASS</name>
<dbReference type="FunFam" id="3.40.50.880:FF:000007">
    <property type="entry name" value="Peptidase E"/>
    <property type="match status" value="1"/>
</dbReference>
<dbReference type="GO" id="GO:0006508">
    <property type="term" value="P:proteolysis"/>
    <property type="evidence" value="ECO:0007669"/>
    <property type="project" value="UniProtKB-KW"/>
</dbReference>
<comment type="subcellular location">
    <subcellularLocation>
        <location evidence="1">Cytoplasm</location>
    </subcellularLocation>
</comment>
<reference evidence="13" key="3">
    <citation type="submission" date="2022-01" db="EMBL/GenBank/DDBJ databases">
        <authorList>
            <person name="Rubenstein D.R."/>
        </authorList>
    </citation>
    <scope>NUCLEOTIDE SEQUENCE</scope>
    <source>
        <strain evidence="13">SS15</strain>
        <tissue evidence="13">Liver</tissue>
    </source>
</reference>
<evidence type="ECO:0000256" key="6">
    <source>
        <dbReference type="ARBA" id="ARBA00022825"/>
    </source>
</evidence>
<proteinExistence type="inferred from homology"/>
<comment type="function">
    <text evidence="9">Hydrolyzes dipeptides containing N-terminal aspartate residues.</text>
</comment>
<reference evidence="13 14" key="2">
    <citation type="journal article" date="2021" name="J. Hered.">
        <title>Feather Gene Expression Elucidates the Developmental Basis of Plumage Iridescence in African Starlings.</title>
        <authorList>
            <person name="Rubenstein D.R."/>
            <person name="Corvelo A."/>
            <person name="MacManes M.D."/>
            <person name="Maia R."/>
            <person name="Narzisi G."/>
            <person name="Rousaki A."/>
            <person name="Vandenabeele P."/>
            <person name="Shawkey M.D."/>
            <person name="Solomon J."/>
        </authorList>
    </citation>
    <scope>NUCLEOTIDE SEQUENCE [LARGE SCALE GENOMIC DNA]</scope>
    <source>
        <strain evidence="13">SS15</strain>
    </source>
</reference>
<dbReference type="CDD" id="cd03146">
    <property type="entry name" value="GAT1_Peptidase_E"/>
    <property type="match status" value="1"/>
</dbReference>
<dbReference type="AlphaFoldDB" id="A0A835P0W8"/>
<keyword evidence="7" id="KW-0224">Dipeptidase</keyword>
<dbReference type="EMBL" id="JADDUC010000013">
    <property type="protein sequence ID" value="KAG0128790.1"/>
    <property type="molecule type" value="Genomic_DNA"/>
</dbReference>
<evidence type="ECO:0000256" key="3">
    <source>
        <dbReference type="ARBA" id="ARBA00022490"/>
    </source>
</evidence>
<evidence type="ECO:0000256" key="9">
    <source>
        <dbReference type="ARBA" id="ARBA00058347"/>
    </source>
</evidence>
<gene>
    <name evidence="13" type="ORF">IHE44_0014365</name>
    <name evidence="12" type="ORF">IHE44_001744</name>
</gene>
<evidence type="ECO:0000256" key="10">
    <source>
        <dbReference type="ARBA" id="ARBA00066675"/>
    </source>
</evidence>
<evidence type="ECO:0000256" key="8">
    <source>
        <dbReference type="ARBA" id="ARBA00050239"/>
    </source>
</evidence>
<dbReference type="PANTHER" id="PTHR20842">
    <property type="entry name" value="PROTEASE S51 ALPHA-ASPARTYL DIPEPTIDASE"/>
    <property type="match status" value="1"/>
</dbReference>
<organism evidence="12">
    <name type="scientific">Lamprotornis superbus</name>
    <dbReference type="NCBI Taxonomy" id="245042"/>
    <lineage>
        <taxon>Eukaryota</taxon>
        <taxon>Metazoa</taxon>
        <taxon>Chordata</taxon>
        <taxon>Craniata</taxon>
        <taxon>Vertebrata</taxon>
        <taxon>Euteleostomi</taxon>
        <taxon>Archelosauria</taxon>
        <taxon>Archosauria</taxon>
        <taxon>Dinosauria</taxon>
        <taxon>Saurischia</taxon>
        <taxon>Theropoda</taxon>
        <taxon>Coelurosauria</taxon>
        <taxon>Aves</taxon>
        <taxon>Neognathae</taxon>
        <taxon>Neoaves</taxon>
        <taxon>Telluraves</taxon>
        <taxon>Australaves</taxon>
        <taxon>Passeriformes</taxon>
        <taxon>Sturnidae</taxon>
        <taxon>Lamprotornis</taxon>
    </lineage>
</organism>
<evidence type="ECO:0000256" key="7">
    <source>
        <dbReference type="ARBA" id="ARBA00022997"/>
    </source>
</evidence>
<dbReference type="Gene3D" id="3.40.50.880">
    <property type="match status" value="1"/>
</dbReference>
<comment type="catalytic activity">
    <reaction evidence="8">
        <text>Dipeptidase E catalyzes the hydrolysis of dipeptides Asp-|-Xaa. It does not act on peptides with N-terminal Glu, Asn or Gln, nor does it cleave isoaspartyl peptides.</text>
        <dbReference type="EC" id="3.4.13.21"/>
    </reaction>
</comment>
<keyword evidence="6" id="KW-0720">Serine protease</keyword>
<evidence type="ECO:0000256" key="5">
    <source>
        <dbReference type="ARBA" id="ARBA00022801"/>
    </source>
</evidence>
<dbReference type="InterPro" id="IPR029062">
    <property type="entry name" value="Class_I_gatase-like"/>
</dbReference>